<dbReference type="InterPro" id="IPR027417">
    <property type="entry name" value="P-loop_NTPase"/>
</dbReference>
<keyword evidence="2" id="KW-1185">Reference proteome</keyword>
<dbReference type="PANTHER" id="PTHR46082:SF6">
    <property type="entry name" value="AAA+ ATPASE DOMAIN-CONTAINING PROTEIN-RELATED"/>
    <property type="match status" value="1"/>
</dbReference>
<evidence type="ECO:0000313" key="1">
    <source>
        <dbReference type="EMBL" id="KZS97551.1"/>
    </source>
</evidence>
<gene>
    <name evidence="1" type="ORF">SISNIDRAFT_189165</name>
</gene>
<sequence>MYLARTLIQFHWPRQHSILVVVSDQDVITGIRPYDECGTVPAIICAMLKRLPPLEGGICAYPIRLARHIDVWSLCIGCWDYSPSVRPGCDTILWTLQRQRPYVHTACSADAAETNPGSVNPLKTMPLPSPLFTGRESIINQMTRYFSEDVEQQHIAVLHGLRGAGKSQIAYQFVYESQTNPGGSRFSEVFYVDARTASTLEHDMLSIARAKCHAEATMQDALRWLSDDKNDWLIVFDDADENFLLLNHLLLQCTHGNILITTCASALRAPIANYQVTEMELEEAKELLIRSMYPASRRLNHTTQDQIMSLVKVLRFALCIVHAGTHIANANIRIDEYLRLYAKTHSQLLEEWEGPAYKALTYSEYERIVYTTWFITLPQLSQKAKNFLRLGVCSPSGFTFESTTPADFRPSFAQSRSYCLVYYDPLNNRYSLTQPVTKWISDQLFPRNELTWRVVNPLQSVGPTWERTKQGSGAQDSLLRSVYNALGGISWGAGSNAPGALRQRVMGFPDDSFRLDHPDTLTSICQLVAICIRQKCFKVAEQLVHSLVEGFTKTVGSDDLQTLTSTSTLASIYSMQGRFREAKSLYGRVFQTRRRILGKGHDSTLTSLSDLRWTCSMLGDFRRAERWHRYGPDTRTERLGKEDPKTLDAMCHLATTLQREGKATEALAWERQLLEFEKKVEAV</sequence>
<dbReference type="SUPFAM" id="SSF48452">
    <property type="entry name" value="TPR-like"/>
    <property type="match status" value="1"/>
</dbReference>
<dbReference type="PANTHER" id="PTHR46082">
    <property type="entry name" value="ATP/GTP-BINDING PROTEIN-RELATED"/>
    <property type="match status" value="1"/>
</dbReference>
<dbReference type="Gene3D" id="1.25.40.10">
    <property type="entry name" value="Tetratricopeptide repeat domain"/>
    <property type="match status" value="1"/>
</dbReference>
<proteinExistence type="predicted"/>
<protein>
    <recommendedName>
        <fullName evidence="3">NB-ARC domain-containing protein</fullName>
    </recommendedName>
</protein>
<dbReference type="InterPro" id="IPR011990">
    <property type="entry name" value="TPR-like_helical_dom_sf"/>
</dbReference>
<dbReference type="Proteomes" id="UP000076722">
    <property type="component" value="Unassembled WGS sequence"/>
</dbReference>
<dbReference type="EMBL" id="KV419396">
    <property type="protein sequence ID" value="KZS97551.1"/>
    <property type="molecule type" value="Genomic_DNA"/>
</dbReference>
<evidence type="ECO:0008006" key="3">
    <source>
        <dbReference type="Google" id="ProtNLM"/>
    </source>
</evidence>
<dbReference type="Gene3D" id="3.40.50.300">
    <property type="entry name" value="P-loop containing nucleotide triphosphate hydrolases"/>
    <property type="match status" value="1"/>
</dbReference>
<dbReference type="OrthoDB" id="1658288at2759"/>
<dbReference type="AlphaFoldDB" id="A0A164Z4V9"/>
<reference evidence="1 2" key="1">
    <citation type="journal article" date="2016" name="Mol. Biol. Evol.">
        <title>Comparative Genomics of Early-Diverging Mushroom-Forming Fungi Provides Insights into the Origins of Lignocellulose Decay Capabilities.</title>
        <authorList>
            <person name="Nagy L.G."/>
            <person name="Riley R."/>
            <person name="Tritt A."/>
            <person name="Adam C."/>
            <person name="Daum C."/>
            <person name="Floudas D."/>
            <person name="Sun H."/>
            <person name="Yadav J.S."/>
            <person name="Pangilinan J."/>
            <person name="Larsson K.H."/>
            <person name="Matsuura K."/>
            <person name="Barry K."/>
            <person name="Labutti K."/>
            <person name="Kuo R."/>
            <person name="Ohm R.A."/>
            <person name="Bhattacharya S.S."/>
            <person name="Shirouzu T."/>
            <person name="Yoshinaga Y."/>
            <person name="Martin F.M."/>
            <person name="Grigoriev I.V."/>
            <person name="Hibbett D.S."/>
        </authorList>
    </citation>
    <scope>NUCLEOTIDE SEQUENCE [LARGE SCALE GENOMIC DNA]</scope>
    <source>
        <strain evidence="1 2">HHB9708</strain>
    </source>
</reference>
<organism evidence="1 2">
    <name type="scientific">Sistotremastrum niveocremeum HHB9708</name>
    <dbReference type="NCBI Taxonomy" id="1314777"/>
    <lineage>
        <taxon>Eukaryota</taxon>
        <taxon>Fungi</taxon>
        <taxon>Dikarya</taxon>
        <taxon>Basidiomycota</taxon>
        <taxon>Agaricomycotina</taxon>
        <taxon>Agaricomycetes</taxon>
        <taxon>Sistotremastrales</taxon>
        <taxon>Sistotremastraceae</taxon>
        <taxon>Sertulicium</taxon>
        <taxon>Sertulicium niveocremeum</taxon>
    </lineage>
</organism>
<evidence type="ECO:0000313" key="2">
    <source>
        <dbReference type="Proteomes" id="UP000076722"/>
    </source>
</evidence>
<dbReference type="InterPro" id="IPR053137">
    <property type="entry name" value="NLR-like"/>
</dbReference>
<dbReference type="Pfam" id="PF13374">
    <property type="entry name" value="TPR_10"/>
    <property type="match status" value="2"/>
</dbReference>
<name>A0A164Z4V9_9AGAM</name>
<dbReference type="STRING" id="1314777.A0A164Z4V9"/>
<dbReference type="SUPFAM" id="SSF52540">
    <property type="entry name" value="P-loop containing nucleoside triphosphate hydrolases"/>
    <property type="match status" value="1"/>
</dbReference>
<accession>A0A164Z4V9</accession>